<dbReference type="EMBL" id="CP019894">
    <property type="protein sequence ID" value="ARB04155.1"/>
    <property type="molecule type" value="Genomic_DNA"/>
</dbReference>
<proteinExistence type="predicted"/>
<sequence>MRKIKLPAHFPRKPPFFDILLDICRQLRENEHILTVVFRRWKNFSKPYSARFAPLPQAGCFLKNQRNSPPENRQPLKEQKWICAN</sequence>
<evidence type="ECO:0000256" key="1">
    <source>
        <dbReference type="SAM" id="MobiDB-lite"/>
    </source>
</evidence>
<feature type="compositionally biased region" description="Basic and acidic residues" evidence="1">
    <location>
        <begin position="74"/>
        <end position="85"/>
    </location>
</feature>
<protein>
    <submittedName>
        <fullName evidence="2">Acetyl-CoA carboxylase</fullName>
    </submittedName>
</protein>
<evidence type="ECO:0000313" key="2">
    <source>
        <dbReference type="EMBL" id="ARB04155.1"/>
    </source>
</evidence>
<dbReference type="Proteomes" id="UP000191249">
    <property type="component" value="Chromosome"/>
</dbReference>
<organism evidence="2 3">
    <name type="scientific">Neisseria lactamica</name>
    <dbReference type="NCBI Taxonomy" id="486"/>
    <lineage>
        <taxon>Bacteria</taxon>
        <taxon>Pseudomonadati</taxon>
        <taxon>Pseudomonadota</taxon>
        <taxon>Betaproteobacteria</taxon>
        <taxon>Neisseriales</taxon>
        <taxon>Neisseriaceae</taxon>
        <taxon>Neisseria</taxon>
    </lineage>
</organism>
<evidence type="ECO:0000313" key="3">
    <source>
        <dbReference type="Proteomes" id="UP000191249"/>
    </source>
</evidence>
<feature type="region of interest" description="Disordered" evidence="1">
    <location>
        <begin position="63"/>
        <end position="85"/>
    </location>
</feature>
<reference evidence="2 3" key="1">
    <citation type="submission" date="2017-03" db="EMBL/GenBank/DDBJ databases">
        <title>N. lactamica Y92-1009 whole genome sequence.</title>
        <authorList>
            <person name="Pandey A.K."/>
            <person name="Read R.C."/>
        </authorList>
    </citation>
    <scope>NUCLEOTIDE SEQUENCE [LARGE SCALE GENOMIC DNA]</scope>
    <source>
        <strain evidence="2 3">Y92-1009</strain>
    </source>
</reference>
<gene>
    <name evidence="2" type="ORF">B2G52_03975</name>
</gene>
<dbReference type="AlphaFoldDB" id="A0AAU8VE97"/>
<dbReference type="RefSeq" id="WP_045750183.1">
    <property type="nucleotide sequence ID" value="NZ_CP019894.1"/>
</dbReference>
<accession>A0AAU8VE97</accession>
<name>A0AAU8VE97_NEILA</name>